<evidence type="ECO:0000313" key="4">
    <source>
        <dbReference type="Proteomes" id="UP000050413"/>
    </source>
</evidence>
<feature type="signal peptide" evidence="1">
    <location>
        <begin position="1"/>
        <end position="17"/>
    </location>
</feature>
<dbReference type="RefSeq" id="WP_072246997.1">
    <property type="nucleotide sequence ID" value="NZ_FBYC01000004.1"/>
</dbReference>
<evidence type="ECO:0000313" key="5">
    <source>
        <dbReference type="Proteomes" id="UP000182045"/>
    </source>
</evidence>
<name>A0A0P7WTI8_9RHOB</name>
<dbReference type="EMBL" id="LJSG01000016">
    <property type="protein sequence ID" value="KPP90699.1"/>
    <property type="molecule type" value="Genomic_DNA"/>
</dbReference>
<evidence type="ECO:0000313" key="2">
    <source>
        <dbReference type="EMBL" id="CUX83409.1"/>
    </source>
</evidence>
<dbReference type="Gene3D" id="1.20.120.1490">
    <property type="match status" value="1"/>
</dbReference>
<accession>A0A0P7WTI8</accession>
<proteinExistence type="predicted"/>
<dbReference type="AlphaFoldDB" id="A0A0P7WTI8"/>
<protein>
    <submittedName>
        <fullName evidence="3">Heavy-metal resistance</fullName>
    </submittedName>
</protein>
<dbReference type="EMBL" id="FBYC01000004">
    <property type="protein sequence ID" value="CUX83409.1"/>
    <property type="molecule type" value="Genomic_DNA"/>
</dbReference>
<evidence type="ECO:0000313" key="3">
    <source>
        <dbReference type="EMBL" id="KPP90699.1"/>
    </source>
</evidence>
<reference evidence="2 5" key="2">
    <citation type="submission" date="2016-01" db="EMBL/GenBank/DDBJ databases">
        <authorList>
            <person name="Varghese N."/>
        </authorList>
    </citation>
    <scope>NUCLEOTIDE SEQUENCE [LARGE SCALE GENOMIC DNA]</scope>
    <source>
        <strain evidence="2 5">HL-91</strain>
    </source>
</reference>
<feature type="chain" id="PRO_5010277706" evidence="1">
    <location>
        <begin position="18"/>
        <end position="191"/>
    </location>
</feature>
<keyword evidence="1" id="KW-0732">Signal</keyword>
<comment type="caution">
    <text evidence="3">The sequence shown here is derived from an EMBL/GenBank/DDBJ whole genome shotgun (WGS) entry which is preliminary data.</text>
</comment>
<sequence>MKLVLTLLAVLWPLATAAQHSHSAYAGMENRDIKSLSESDLEDLRRGAGWGLALAAELNGVPGPAHLLELKDQIGLSAEQVRAIEEIFAQMKSEAQAAGAEFIAAEQAIEAAFRAGDLSPDTLRALIDRSAAARAELRYIHLVRHLETPPLLSDTQIAAYNTLRGYGAADPCDAVPEGHDAAMWRRHNNCD</sequence>
<reference evidence="3 4" key="1">
    <citation type="submission" date="2015-09" db="EMBL/GenBank/DDBJ databases">
        <title>Identification and resolution of microdiversity through metagenomic sequencing of parallel consortia.</title>
        <authorList>
            <person name="Nelson W.C."/>
            <person name="Romine M.F."/>
            <person name="Lindemann S.R."/>
        </authorList>
    </citation>
    <scope>NUCLEOTIDE SEQUENCE [LARGE SCALE GENOMIC DNA]</scope>
    <source>
        <strain evidence="3">HL-91</strain>
    </source>
</reference>
<dbReference type="Proteomes" id="UP000182045">
    <property type="component" value="Unassembled WGS sequence"/>
</dbReference>
<gene>
    <name evidence="2" type="ORF">Ga0058931_2967</name>
    <name evidence="3" type="ORF">HLUCCA05_04635</name>
</gene>
<dbReference type="Proteomes" id="UP000050413">
    <property type="component" value="Unassembled WGS sequence"/>
</dbReference>
<evidence type="ECO:0000256" key="1">
    <source>
        <dbReference type="SAM" id="SignalP"/>
    </source>
</evidence>
<dbReference type="STRING" id="1666912.Ga0058931_2967"/>
<dbReference type="OrthoDB" id="7353511at2"/>
<organism evidence="3 4">
    <name type="scientific">Roseibaca calidilacus</name>
    <dbReference type="NCBI Taxonomy" id="1666912"/>
    <lineage>
        <taxon>Bacteria</taxon>
        <taxon>Pseudomonadati</taxon>
        <taxon>Pseudomonadota</taxon>
        <taxon>Alphaproteobacteria</taxon>
        <taxon>Rhodobacterales</taxon>
        <taxon>Paracoccaceae</taxon>
        <taxon>Roseinatronobacter</taxon>
    </lineage>
</organism>
<keyword evidence="5" id="KW-1185">Reference proteome</keyword>